<gene>
    <name evidence="1" type="ORF">FGO68_gene811</name>
</gene>
<dbReference type="Proteomes" id="UP000785679">
    <property type="component" value="Unassembled WGS sequence"/>
</dbReference>
<dbReference type="EMBL" id="RRYP01003542">
    <property type="protein sequence ID" value="TNV83710.1"/>
    <property type="molecule type" value="Genomic_DNA"/>
</dbReference>
<accession>A0A8J8P0L6</accession>
<organism evidence="1 2">
    <name type="scientific">Halteria grandinella</name>
    <dbReference type="NCBI Taxonomy" id="5974"/>
    <lineage>
        <taxon>Eukaryota</taxon>
        <taxon>Sar</taxon>
        <taxon>Alveolata</taxon>
        <taxon>Ciliophora</taxon>
        <taxon>Intramacronucleata</taxon>
        <taxon>Spirotrichea</taxon>
        <taxon>Stichotrichia</taxon>
        <taxon>Sporadotrichida</taxon>
        <taxon>Halteriidae</taxon>
        <taxon>Halteria</taxon>
    </lineage>
</organism>
<name>A0A8J8P0L6_HALGN</name>
<evidence type="ECO:0000313" key="2">
    <source>
        <dbReference type="Proteomes" id="UP000785679"/>
    </source>
</evidence>
<reference evidence="1" key="1">
    <citation type="submission" date="2019-06" db="EMBL/GenBank/DDBJ databases">
        <authorList>
            <person name="Zheng W."/>
        </authorList>
    </citation>
    <scope>NUCLEOTIDE SEQUENCE</scope>
    <source>
        <strain evidence="1">QDHG01</strain>
    </source>
</reference>
<sequence>MNRKEQLIQLPVSFHCISKDQFKAPIFTGNTSKNFNFIQQGIYQLLNSLLILPRGVNRSFCAREQLIQNWSFKLVFYQTYNKINAFLLHNQKYDEFYS</sequence>
<dbReference type="AlphaFoldDB" id="A0A8J8P0L6"/>
<proteinExistence type="predicted"/>
<evidence type="ECO:0000313" key="1">
    <source>
        <dbReference type="EMBL" id="TNV83710.1"/>
    </source>
</evidence>
<comment type="caution">
    <text evidence="1">The sequence shown here is derived from an EMBL/GenBank/DDBJ whole genome shotgun (WGS) entry which is preliminary data.</text>
</comment>
<keyword evidence="2" id="KW-1185">Reference proteome</keyword>
<protein>
    <submittedName>
        <fullName evidence="1">Uncharacterized protein</fullName>
    </submittedName>
</protein>